<dbReference type="STRING" id="169435.ERS852551_02377"/>
<reference evidence="5" key="1">
    <citation type="submission" date="2007-11" db="EMBL/GenBank/DDBJ databases">
        <authorList>
            <person name="Fulton L."/>
            <person name="Clifton S."/>
            <person name="Fulton B."/>
            <person name="Xu J."/>
            <person name="Minx P."/>
            <person name="Pepin K.H."/>
            <person name="Johnson M."/>
            <person name="Thiruvilangam P."/>
            <person name="Bhonagiri V."/>
            <person name="Nash W.E."/>
            <person name="Mardis E.R."/>
            <person name="Wilson R.K."/>
        </authorList>
    </citation>
    <scope>NUCLEOTIDE SEQUENCE [LARGE SCALE GENOMIC DNA]</scope>
    <source>
        <strain evidence="5">DSM 17241</strain>
    </source>
</reference>
<sequence>MPNKARAYLKIQEVAMKKFLCGLFAFVLSASLLAGCQSPAPTDTAASASTASLGDTQANQPEDGRIKIGVSFASEAQYRFKFDKQIMEQKAEELGADIIFQYANYDATKQANQVENLISQGIDVLVLNVVSGNMVNLVEKVRSQGIPVITFDNTVEGAQVDLNVDRDNVKVGRLQLEAALEYMGPEGGNVVLVKGDPGSAVAQRISQGYEAVAAEHPELNIVADQFHEAWSPDKALKTVENALSANNDDIQAFVASADSVALGIVPAIKAAKLDGKAFLCGMDVEISAAKLINEGVMTMSIWTDIVSGDQRTIEAAVKLGKGEEITPDEIQQIGGFDIPVLLVDVMPVTKDNLRQWLDEIAPAGWATEEEIFG</sequence>
<dbReference type="HOGENOM" id="CLU_037628_13_0_9"/>
<dbReference type="CDD" id="cd19992">
    <property type="entry name" value="PBP1_ABC_xylose_binding-like"/>
    <property type="match status" value="1"/>
</dbReference>
<dbReference type="GO" id="GO:0030246">
    <property type="term" value="F:carbohydrate binding"/>
    <property type="evidence" value="ECO:0007669"/>
    <property type="project" value="TreeGrafter"/>
</dbReference>
<comment type="subcellular location">
    <subcellularLocation>
        <location evidence="1">Cell envelope</location>
    </subcellularLocation>
</comment>
<dbReference type="EMBL" id="ABGD02000024">
    <property type="protein sequence ID" value="EDS10565.1"/>
    <property type="molecule type" value="Genomic_DNA"/>
</dbReference>
<evidence type="ECO:0000256" key="3">
    <source>
        <dbReference type="SAM" id="SignalP"/>
    </source>
</evidence>
<keyword evidence="6" id="KW-1185">Reference proteome</keyword>
<feature type="chain" id="PRO_5039572290" evidence="3">
    <location>
        <begin position="35"/>
        <end position="373"/>
    </location>
</feature>
<dbReference type="Gene3D" id="3.40.50.2300">
    <property type="match status" value="2"/>
</dbReference>
<protein>
    <submittedName>
        <fullName evidence="5">Sugar-binding domain protein</fullName>
    </submittedName>
</protein>
<name>B0PDL3_9FIRM</name>
<evidence type="ECO:0000313" key="5">
    <source>
        <dbReference type="EMBL" id="EDS10565.1"/>
    </source>
</evidence>
<dbReference type="Proteomes" id="UP000003803">
    <property type="component" value="Unassembled WGS sequence"/>
</dbReference>
<feature type="signal peptide" evidence="3">
    <location>
        <begin position="1"/>
        <end position="34"/>
    </location>
</feature>
<dbReference type="InterPro" id="IPR050555">
    <property type="entry name" value="Bact_Solute-Bind_Prot2"/>
</dbReference>
<dbReference type="SUPFAM" id="SSF53822">
    <property type="entry name" value="Periplasmic binding protein-like I"/>
    <property type="match status" value="1"/>
</dbReference>
<dbReference type="PANTHER" id="PTHR30036">
    <property type="entry name" value="D-XYLOSE-BINDING PERIPLASMIC PROTEIN"/>
    <property type="match status" value="1"/>
</dbReference>
<dbReference type="eggNOG" id="COG4213">
    <property type="taxonomic scope" value="Bacteria"/>
</dbReference>
<organism evidence="5 6">
    <name type="scientific">Anaerotruncus colihominis DSM 17241</name>
    <dbReference type="NCBI Taxonomy" id="445972"/>
    <lineage>
        <taxon>Bacteria</taxon>
        <taxon>Bacillati</taxon>
        <taxon>Bacillota</taxon>
        <taxon>Clostridia</taxon>
        <taxon>Eubacteriales</taxon>
        <taxon>Oscillospiraceae</taxon>
        <taxon>Anaerotruncus</taxon>
    </lineage>
</organism>
<dbReference type="Pfam" id="PF13407">
    <property type="entry name" value="Peripla_BP_4"/>
    <property type="match status" value="1"/>
</dbReference>
<evidence type="ECO:0000313" key="6">
    <source>
        <dbReference type="Proteomes" id="UP000003803"/>
    </source>
</evidence>
<gene>
    <name evidence="5" type="ORF">ANACOL_03167</name>
</gene>
<evidence type="ECO:0000256" key="2">
    <source>
        <dbReference type="ARBA" id="ARBA00022729"/>
    </source>
</evidence>
<feature type="domain" description="Periplasmic binding protein" evidence="4">
    <location>
        <begin position="71"/>
        <end position="323"/>
    </location>
</feature>
<dbReference type="InterPro" id="IPR028082">
    <property type="entry name" value="Peripla_BP_I"/>
</dbReference>
<evidence type="ECO:0000256" key="1">
    <source>
        <dbReference type="ARBA" id="ARBA00004196"/>
    </source>
</evidence>
<proteinExistence type="predicted"/>
<evidence type="ECO:0000259" key="4">
    <source>
        <dbReference type="Pfam" id="PF13407"/>
    </source>
</evidence>
<comment type="caution">
    <text evidence="5">The sequence shown here is derived from an EMBL/GenBank/DDBJ whole genome shotgun (WGS) entry which is preliminary data.</text>
</comment>
<reference evidence="5" key="2">
    <citation type="submission" date="2013-09" db="EMBL/GenBank/DDBJ databases">
        <title>Draft genome sequence of Anaerotruncus colihominis(DSM 17241).</title>
        <authorList>
            <person name="Sudarsanam P."/>
            <person name="Ley R."/>
            <person name="Guruge J."/>
            <person name="Turnbaugh P.J."/>
            <person name="Mahowald M."/>
            <person name="Liep D."/>
            <person name="Gordon J."/>
        </authorList>
    </citation>
    <scope>NUCLEOTIDE SEQUENCE</scope>
    <source>
        <strain evidence="5">DSM 17241</strain>
    </source>
</reference>
<dbReference type="PANTHER" id="PTHR30036:SF1">
    <property type="entry name" value="D-XYLOSE-BINDING PERIPLASMIC PROTEIN"/>
    <property type="match status" value="1"/>
</dbReference>
<dbReference type="GO" id="GO:0030288">
    <property type="term" value="C:outer membrane-bounded periplasmic space"/>
    <property type="evidence" value="ECO:0007669"/>
    <property type="project" value="TreeGrafter"/>
</dbReference>
<dbReference type="InterPro" id="IPR025997">
    <property type="entry name" value="SBP_2_dom"/>
</dbReference>
<keyword evidence="2 3" id="KW-0732">Signal</keyword>
<accession>B0PDL3</accession>
<dbReference type="AlphaFoldDB" id="B0PDL3"/>